<dbReference type="PANTHER" id="PTHR11062:SF117">
    <property type="entry name" value="XYLOGLUCAN-SPECIFIC GALACTURONOSYLTRANSFERASE 1"/>
    <property type="match status" value="1"/>
</dbReference>
<dbReference type="AlphaFoldDB" id="A0AAV1CEM9"/>
<dbReference type="Proteomes" id="UP001161247">
    <property type="component" value="Chromosome 2"/>
</dbReference>
<keyword evidence="8" id="KW-1185">Reference proteome</keyword>
<accession>A0AAV1CEM9</accession>
<proteinExistence type="inferred from homology"/>
<feature type="domain" description="Exostosin GT47" evidence="6">
    <location>
        <begin position="356"/>
        <end position="684"/>
    </location>
</feature>
<keyword evidence="4" id="KW-0735">Signal-anchor</keyword>
<comment type="subcellular location">
    <subcellularLocation>
        <location evidence="1">Golgi apparatus membrane</location>
        <topology evidence="1">Single-pass type II membrane protein</topology>
    </subcellularLocation>
</comment>
<evidence type="ECO:0000256" key="3">
    <source>
        <dbReference type="ARBA" id="ARBA00022676"/>
    </source>
</evidence>
<keyword evidence="3" id="KW-0328">Glycosyltransferase</keyword>
<sequence>MQMHFFTRKTQWKLQTELALIDSWINMATISVPKRISRSSQIVKANDFTFSLGFLAEILYRIPAAVIVLIIIFLWCTSTTIISGNIVHVCLSSRKLNLYCISAGTQPKFDIPTNSLVNGNSILNSAEKAADEGSVLAIHSREKAENKGMETLVDDGGGKMDHLQNDANIALKNSVSTSNKVDVSGKKNHVTDDGNIAPKNTVFMSNKVDGSGIMGHVKDDGNIVPKNTVSMSNKVDGSNIMDRTKNDENIVQKNAVSMLNKVGRNGEMDSVKGNGNIKLKNSIPIFNQEQAKALTKTERRNRTEIVEVESKNAMPTIYEGNDKKTDEELAIALMDVKDQIRIQRSWISSNQRSTNCDGRGVYVYDLPSKFNKDILVQCNDMIPWADLCNNFSHDALGEPIQRLGKGWYQTHQYALEPIFHSRVLKHPCKVYNQNEAKLFYVPYYGGLEALRWHFKNVSNDVKDSLSQELIRWLETQYSWNQNSGKDHFFVLGKISWDFRRNNASAWGTKFLELDEMQNPIKLLIEKNPWHVNDISIPHPTYFHPQTDNDIITWQQKIISSYRRKLVSFAGGSRPDSPNNIRSILIQQCISMANGDCKFLDCNSGSCDQPETLIELFTESEFCLQPPGDSATRKSVFDSLISGCIPVFFDPFTAHYQYPWHLPEDHENYSVFIDQDEVRNKQVSVAERLVKITKDKRDDMRRYIVYELLPRLVYADSNSKLEIFQDAFSVTMNNLIERMNKL</sequence>
<evidence type="ECO:0000256" key="2">
    <source>
        <dbReference type="ARBA" id="ARBA00010271"/>
    </source>
</evidence>
<reference evidence="7" key="1">
    <citation type="submission" date="2023-03" db="EMBL/GenBank/DDBJ databases">
        <authorList>
            <person name="Julca I."/>
        </authorList>
    </citation>
    <scope>NUCLEOTIDE SEQUENCE</scope>
</reference>
<evidence type="ECO:0000256" key="1">
    <source>
        <dbReference type="ARBA" id="ARBA00004323"/>
    </source>
</evidence>
<evidence type="ECO:0000313" key="8">
    <source>
        <dbReference type="Proteomes" id="UP001161247"/>
    </source>
</evidence>
<evidence type="ECO:0000256" key="4">
    <source>
        <dbReference type="ARBA" id="ARBA00022968"/>
    </source>
</evidence>
<dbReference type="GO" id="GO:0016757">
    <property type="term" value="F:glycosyltransferase activity"/>
    <property type="evidence" value="ECO:0007669"/>
    <property type="project" value="UniProtKB-KW"/>
</dbReference>
<gene>
    <name evidence="7" type="ORF">OLC1_LOCUS5304</name>
</gene>
<organism evidence="7 8">
    <name type="scientific">Oldenlandia corymbosa var. corymbosa</name>
    <dbReference type="NCBI Taxonomy" id="529605"/>
    <lineage>
        <taxon>Eukaryota</taxon>
        <taxon>Viridiplantae</taxon>
        <taxon>Streptophyta</taxon>
        <taxon>Embryophyta</taxon>
        <taxon>Tracheophyta</taxon>
        <taxon>Spermatophyta</taxon>
        <taxon>Magnoliopsida</taxon>
        <taxon>eudicotyledons</taxon>
        <taxon>Gunneridae</taxon>
        <taxon>Pentapetalae</taxon>
        <taxon>asterids</taxon>
        <taxon>lamiids</taxon>
        <taxon>Gentianales</taxon>
        <taxon>Rubiaceae</taxon>
        <taxon>Rubioideae</taxon>
        <taxon>Spermacoceae</taxon>
        <taxon>Hedyotis-Oldenlandia complex</taxon>
        <taxon>Oldenlandia</taxon>
    </lineage>
</organism>
<keyword evidence="5" id="KW-0333">Golgi apparatus</keyword>
<dbReference type="PANTHER" id="PTHR11062">
    <property type="entry name" value="EXOSTOSIN HEPARAN SULFATE GLYCOSYLTRANSFERASE -RELATED"/>
    <property type="match status" value="1"/>
</dbReference>
<comment type="similarity">
    <text evidence="2">Belongs to the glycosyltransferase 47 family.</text>
</comment>
<dbReference type="GO" id="GO:0000139">
    <property type="term" value="C:Golgi membrane"/>
    <property type="evidence" value="ECO:0007669"/>
    <property type="project" value="UniProtKB-SubCell"/>
</dbReference>
<keyword evidence="4" id="KW-0812">Transmembrane</keyword>
<keyword evidence="3" id="KW-0808">Transferase</keyword>
<dbReference type="Pfam" id="PF03016">
    <property type="entry name" value="Exostosin_GT47"/>
    <property type="match status" value="1"/>
</dbReference>
<evidence type="ECO:0000313" key="7">
    <source>
        <dbReference type="EMBL" id="CAI9094034.1"/>
    </source>
</evidence>
<protein>
    <submittedName>
        <fullName evidence="7">OLC1v1029679C1</fullName>
    </submittedName>
</protein>
<evidence type="ECO:0000256" key="5">
    <source>
        <dbReference type="ARBA" id="ARBA00023034"/>
    </source>
</evidence>
<dbReference type="InterPro" id="IPR040911">
    <property type="entry name" value="Exostosin_GT47"/>
</dbReference>
<dbReference type="EMBL" id="OX459119">
    <property type="protein sequence ID" value="CAI9094034.1"/>
    <property type="molecule type" value="Genomic_DNA"/>
</dbReference>
<dbReference type="InterPro" id="IPR004263">
    <property type="entry name" value="Exostosin"/>
</dbReference>
<name>A0AAV1CEM9_OLDCO</name>
<evidence type="ECO:0000259" key="6">
    <source>
        <dbReference type="Pfam" id="PF03016"/>
    </source>
</evidence>